<evidence type="ECO:0000256" key="2">
    <source>
        <dbReference type="ARBA" id="ARBA00004996"/>
    </source>
</evidence>
<evidence type="ECO:0000256" key="8">
    <source>
        <dbReference type="ARBA" id="ARBA00022777"/>
    </source>
</evidence>
<comment type="similarity">
    <text evidence="14">Belongs to the ribose-phosphate pyrophosphokinase family. Class I subfamily.</text>
</comment>
<dbReference type="GO" id="GO:0006164">
    <property type="term" value="P:purine nucleotide biosynthetic process"/>
    <property type="evidence" value="ECO:0007669"/>
    <property type="project" value="TreeGrafter"/>
</dbReference>
<dbReference type="SUPFAM" id="SSF53271">
    <property type="entry name" value="PRTase-like"/>
    <property type="match status" value="1"/>
</dbReference>
<keyword evidence="9" id="KW-0067">ATP-binding</keyword>
<dbReference type="PANTHER" id="PTHR10210:SF32">
    <property type="entry name" value="RIBOSE-PHOSPHATE PYROPHOSPHOKINASE 2"/>
    <property type="match status" value="1"/>
</dbReference>
<feature type="domain" description="Ribose-phosphate pyrophosphokinase N-terminal" evidence="16">
    <location>
        <begin position="23"/>
        <end position="142"/>
    </location>
</feature>
<dbReference type="Proteomes" id="UP000178367">
    <property type="component" value="Unassembled WGS sequence"/>
</dbReference>
<dbReference type="GO" id="GO:0005524">
    <property type="term" value="F:ATP binding"/>
    <property type="evidence" value="ECO:0007669"/>
    <property type="project" value="UniProtKB-KW"/>
</dbReference>
<dbReference type="InterPro" id="IPR005946">
    <property type="entry name" value="Rib-P_diPkinase"/>
</dbReference>
<evidence type="ECO:0000256" key="9">
    <source>
        <dbReference type="ARBA" id="ARBA00022840"/>
    </source>
</evidence>
<dbReference type="GO" id="GO:0016301">
    <property type="term" value="F:kinase activity"/>
    <property type="evidence" value="ECO:0007669"/>
    <property type="project" value="UniProtKB-KW"/>
</dbReference>
<accession>A0A1F5SGJ5</accession>
<dbReference type="GO" id="GO:0000287">
    <property type="term" value="F:magnesium ion binding"/>
    <property type="evidence" value="ECO:0007669"/>
    <property type="project" value="InterPro"/>
</dbReference>
<gene>
    <name evidence="17" type="ORF">A2227_01250</name>
</gene>
<evidence type="ECO:0000313" key="17">
    <source>
        <dbReference type="EMBL" id="OGF25838.1"/>
    </source>
</evidence>
<dbReference type="InterPro" id="IPR029099">
    <property type="entry name" value="Pribosyltran_N"/>
</dbReference>
<evidence type="ECO:0000256" key="13">
    <source>
        <dbReference type="ARBA" id="ARBA00054914"/>
    </source>
</evidence>
<dbReference type="EMBL" id="MFGB01000020">
    <property type="protein sequence ID" value="OGF25838.1"/>
    <property type="molecule type" value="Genomic_DNA"/>
</dbReference>
<proteinExistence type="inferred from homology"/>
<comment type="caution">
    <text evidence="17">The sequence shown here is derived from an EMBL/GenBank/DDBJ whole genome shotgun (WGS) entry which is preliminary data.</text>
</comment>
<dbReference type="InterPro" id="IPR029057">
    <property type="entry name" value="PRTase-like"/>
</dbReference>
<dbReference type="InterPro" id="IPR000836">
    <property type="entry name" value="PRTase_dom"/>
</dbReference>
<protein>
    <recommendedName>
        <fullName evidence="15">Ribose-phosphate pyrophosphokinase</fullName>
        <ecNumber evidence="3">2.7.6.1</ecNumber>
    </recommendedName>
    <alternativeName>
        <fullName evidence="11">Phosphoribosyl pyrophosphate synthase</fullName>
    </alternativeName>
</protein>
<evidence type="ECO:0000256" key="3">
    <source>
        <dbReference type="ARBA" id="ARBA00013247"/>
    </source>
</evidence>
<keyword evidence="5" id="KW-0479">Metal-binding</keyword>
<evidence type="ECO:0000256" key="12">
    <source>
        <dbReference type="ARBA" id="ARBA00049535"/>
    </source>
</evidence>
<name>A0A1F5SGJ5_9BACT</name>
<comment type="catalytic activity">
    <reaction evidence="12">
        <text>D-ribose 5-phosphate + ATP = 5-phospho-alpha-D-ribose 1-diphosphate + AMP + H(+)</text>
        <dbReference type="Rhea" id="RHEA:15609"/>
        <dbReference type="ChEBI" id="CHEBI:15378"/>
        <dbReference type="ChEBI" id="CHEBI:30616"/>
        <dbReference type="ChEBI" id="CHEBI:58017"/>
        <dbReference type="ChEBI" id="CHEBI:78346"/>
        <dbReference type="ChEBI" id="CHEBI:456215"/>
        <dbReference type="EC" id="2.7.6.1"/>
    </reaction>
</comment>
<keyword evidence="10" id="KW-0460">Magnesium</keyword>
<evidence type="ECO:0000256" key="14">
    <source>
        <dbReference type="ARBA" id="ARBA00061444"/>
    </source>
</evidence>
<dbReference type="FunFam" id="3.40.50.2020:FF:000001">
    <property type="entry name" value="Ribose-phosphate pyrophosphokinase"/>
    <property type="match status" value="1"/>
</dbReference>
<dbReference type="PROSITE" id="PS00114">
    <property type="entry name" value="PRPP_SYNTHASE"/>
    <property type="match status" value="1"/>
</dbReference>
<dbReference type="Pfam" id="PF13793">
    <property type="entry name" value="Pribosyltran_N"/>
    <property type="match status" value="1"/>
</dbReference>
<dbReference type="GO" id="GO:0004749">
    <property type="term" value="F:ribose phosphate diphosphokinase activity"/>
    <property type="evidence" value="ECO:0007669"/>
    <property type="project" value="UniProtKB-EC"/>
</dbReference>
<evidence type="ECO:0000313" key="18">
    <source>
        <dbReference type="Proteomes" id="UP000178367"/>
    </source>
</evidence>
<sequence length="339" mass="37472">MVDSLKKEVEELKSRRGANNGFSVFLGNSNKPLGKKICSYLKKQISNAKVTTFSDNEVQIEIKENVRQKDVYVIQSICSDDNRSVNDYLTELLLMISTFKRASAGRITAVIPYYGYARQDKKVAPRVPISARDTADLLQTAGAGKIITMDLHSPQIQGFFNIPVDHLWARPVLVNYLGRKFSAEIERGELTIVAPDVGRASVDEAYAERLRAGLAIIYKRREQPNEVKTMRLLGNVRDKIVVILDDMVDTAGTITAAGELVMSEGAREVYACGIHPVLSGPAVKRIEKSVFKSVIVTDTVNLNSDAQACDKFEVVSIAETFGEAIIRCHRGDSVTSLFL</sequence>
<evidence type="ECO:0000256" key="4">
    <source>
        <dbReference type="ARBA" id="ARBA00022679"/>
    </source>
</evidence>
<dbReference type="EC" id="2.7.6.1" evidence="3"/>
<organism evidence="17 18">
    <name type="scientific">Candidatus Falkowbacteria bacterium RIFOXYA2_FULL_47_19</name>
    <dbReference type="NCBI Taxonomy" id="1797994"/>
    <lineage>
        <taxon>Bacteria</taxon>
        <taxon>Candidatus Falkowiibacteriota</taxon>
    </lineage>
</organism>
<evidence type="ECO:0000256" key="6">
    <source>
        <dbReference type="ARBA" id="ARBA00022727"/>
    </source>
</evidence>
<keyword evidence="4" id="KW-0808">Transferase</keyword>
<dbReference type="STRING" id="1797994.A2227_01250"/>
<dbReference type="GO" id="GO:0005737">
    <property type="term" value="C:cytoplasm"/>
    <property type="evidence" value="ECO:0007669"/>
    <property type="project" value="TreeGrafter"/>
</dbReference>
<reference evidence="17 18" key="1">
    <citation type="journal article" date="2016" name="Nat. Commun.">
        <title>Thousands of microbial genomes shed light on interconnected biogeochemical processes in an aquifer system.</title>
        <authorList>
            <person name="Anantharaman K."/>
            <person name="Brown C.T."/>
            <person name="Hug L.A."/>
            <person name="Sharon I."/>
            <person name="Castelle C.J."/>
            <person name="Probst A.J."/>
            <person name="Thomas B.C."/>
            <person name="Singh A."/>
            <person name="Wilkins M.J."/>
            <person name="Karaoz U."/>
            <person name="Brodie E.L."/>
            <person name="Williams K.H."/>
            <person name="Hubbard S.S."/>
            <person name="Banfield J.F."/>
        </authorList>
    </citation>
    <scope>NUCLEOTIDE SEQUENCE [LARGE SCALE GENOMIC DNA]</scope>
</reference>
<comment type="pathway">
    <text evidence="2">Metabolic intermediate biosynthesis; 5-phospho-alpha-D-ribose 1-diphosphate biosynthesis; 5-phospho-alpha-D-ribose 1-diphosphate from D-ribose 5-phosphate (route I): step 1/1.</text>
</comment>
<dbReference type="GO" id="GO:0006015">
    <property type="term" value="P:5-phosphoribose 1-diphosphate biosynthetic process"/>
    <property type="evidence" value="ECO:0007669"/>
    <property type="project" value="TreeGrafter"/>
</dbReference>
<comment type="function">
    <text evidence="13">Involved in the biosynthesis of the central metabolite phospho-alpha-D-ribosyl-1-pyrophosphate (PRPP) via the transfer of pyrophosphoryl group from ATP to 1-hydroxyl of ribose-5-phosphate (Rib-5-P).</text>
</comment>
<evidence type="ECO:0000256" key="10">
    <source>
        <dbReference type="ARBA" id="ARBA00022842"/>
    </source>
</evidence>
<evidence type="ECO:0000256" key="15">
    <source>
        <dbReference type="ARBA" id="ARBA00069492"/>
    </source>
</evidence>
<dbReference type="CDD" id="cd06223">
    <property type="entry name" value="PRTases_typeI"/>
    <property type="match status" value="1"/>
</dbReference>
<evidence type="ECO:0000256" key="5">
    <source>
        <dbReference type="ARBA" id="ARBA00022723"/>
    </source>
</evidence>
<dbReference type="GO" id="GO:0002189">
    <property type="term" value="C:ribose phosphate diphosphokinase complex"/>
    <property type="evidence" value="ECO:0007669"/>
    <property type="project" value="TreeGrafter"/>
</dbReference>
<keyword evidence="8" id="KW-0418">Kinase</keyword>
<dbReference type="GO" id="GO:0009156">
    <property type="term" value="P:ribonucleoside monophosphate biosynthetic process"/>
    <property type="evidence" value="ECO:0007669"/>
    <property type="project" value="InterPro"/>
</dbReference>
<evidence type="ECO:0000256" key="11">
    <source>
        <dbReference type="ARBA" id="ARBA00029942"/>
    </source>
</evidence>
<dbReference type="Gene3D" id="3.40.50.2020">
    <property type="match status" value="2"/>
</dbReference>
<keyword evidence="6" id="KW-0545">Nucleotide biosynthesis</keyword>
<dbReference type="NCBIfam" id="TIGR01251">
    <property type="entry name" value="ribP_PPkin"/>
    <property type="match status" value="1"/>
</dbReference>
<evidence type="ECO:0000259" key="16">
    <source>
        <dbReference type="Pfam" id="PF13793"/>
    </source>
</evidence>
<comment type="cofactor">
    <cofactor evidence="1">
        <name>Mg(2+)</name>
        <dbReference type="ChEBI" id="CHEBI:18420"/>
    </cofactor>
</comment>
<keyword evidence="7" id="KW-0547">Nucleotide-binding</keyword>
<dbReference type="NCBIfam" id="NF002320">
    <property type="entry name" value="PRK01259.1"/>
    <property type="match status" value="1"/>
</dbReference>
<dbReference type="InterPro" id="IPR000842">
    <property type="entry name" value="PRib_PP_synth_CS"/>
</dbReference>
<evidence type="ECO:0000256" key="7">
    <source>
        <dbReference type="ARBA" id="ARBA00022741"/>
    </source>
</evidence>
<dbReference type="PANTHER" id="PTHR10210">
    <property type="entry name" value="RIBOSE-PHOSPHATE DIPHOSPHOKINASE FAMILY MEMBER"/>
    <property type="match status" value="1"/>
</dbReference>
<dbReference type="AlphaFoldDB" id="A0A1F5SGJ5"/>
<evidence type="ECO:0000256" key="1">
    <source>
        <dbReference type="ARBA" id="ARBA00001946"/>
    </source>
</evidence>
<dbReference type="Pfam" id="PF14572">
    <property type="entry name" value="Pribosyl_synth"/>
    <property type="match status" value="1"/>
</dbReference>
<dbReference type="SMART" id="SM01400">
    <property type="entry name" value="Pribosyltran_N"/>
    <property type="match status" value="1"/>
</dbReference>